<dbReference type="AlphaFoldDB" id="A0A1Z5YR30"/>
<gene>
    <name evidence="1" type="ORF">HK14_01880</name>
</gene>
<reference evidence="1 2" key="1">
    <citation type="submission" date="2014-06" db="EMBL/GenBank/DDBJ databases">
        <authorList>
            <person name="Ju J."/>
            <person name="Zhang J."/>
        </authorList>
    </citation>
    <scope>NUCLEOTIDE SEQUENCE [LARGE SCALE GENOMIC DNA]</scope>
    <source>
        <strain evidence="1 2">DsW_47</strain>
    </source>
</reference>
<dbReference type="EMBL" id="JOMQ01000115">
    <property type="protein sequence ID" value="OUI97768.1"/>
    <property type="molecule type" value="Genomic_DNA"/>
</dbReference>
<evidence type="ECO:0000313" key="1">
    <source>
        <dbReference type="EMBL" id="OUI97768.1"/>
    </source>
</evidence>
<accession>A0A1Z5YR30</accession>
<dbReference type="OrthoDB" id="12866at434"/>
<dbReference type="RefSeq" id="WP_086652357.1">
    <property type="nucleotide sequence ID" value="NZ_JOMQ01000115.1"/>
</dbReference>
<name>A0A1Z5YR30_9PROT</name>
<comment type="caution">
    <text evidence="1">The sequence shown here is derived from an EMBL/GenBank/DDBJ whole genome shotgun (WGS) entry which is preliminary data.</text>
</comment>
<sequence length="131" mass="14331">MGGVNGDGGGGGSGGSVTIDVHGVRAKRDPDGQLAIVDNQNKFIRSVSYHNVTGHRYFVTVDETVQDAEKIYSNVKDEQATDQQITDYLKEVAAGQSYDNLQQNIINSPDMMRVMNAYEQQLYGIDADQNT</sequence>
<dbReference type="Proteomes" id="UP000196086">
    <property type="component" value="Unassembled WGS sequence"/>
</dbReference>
<proteinExistence type="predicted"/>
<evidence type="ECO:0000313" key="2">
    <source>
        <dbReference type="Proteomes" id="UP000196086"/>
    </source>
</evidence>
<protein>
    <submittedName>
        <fullName evidence="1">Uncharacterized protein</fullName>
    </submittedName>
</protein>
<organism evidence="1 2">
    <name type="scientific">Acetobacter cibinongensis</name>
    <dbReference type="NCBI Taxonomy" id="146475"/>
    <lineage>
        <taxon>Bacteria</taxon>
        <taxon>Pseudomonadati</taxon>
        <taxon>Pseudomonadota</taxon>
        <taxon>Alphaproteobacteria</taxon>
        <taxon>Acetobacterales</taxon>
        <taxon>Acetobacteraceae</taxon>
        <taxon>Acetobacter</taxon>
    </lineage>
</organism>